<feature type="signal peptide" evidence="6">
    <location>
        <begin position="1"/>
        <end position="17"/>
    </location>
</feature>
<evidence type="ECO:0000259" key="8">
    <source>
        <dbReference type="Pfam" id="PF14322"/>
    </source>
</evidence>
<organism evidence="9 10">
    <name type="scientific">Duncaniella muris</name>
    <dbReference type="NCBI Taxonomy" id="2094150"/>
    <lineage>
        <taxon>Bacteria</taxon>
        <taxon>Pseudomonadati</taxon>
        <taxon>Bacteroidota</taxon>
        <taxon>Bacteroidia</taxon>
        <taxon>Bacteroidales</taxon>
        <taxon>Muribaculaceae</taxon>
        <taxon>Duncaniella</taxon>
    </lineage>
</organism>
<dbReference type="SUPFAM" id="SSF48452">
    <property type="entry name" value="TPR-like"/>
    <property type="match status" value="1"/>
</dbReference>
<evidence type="ECO:0000256" key="5">
    <source>
        <dbReference type="ARBA" id="ARBA00023237"/>
    </source>
</evidence>
<name>A0A2V1INB9_9BACT</name>
<evidence type="ECO:0000256" key="3">
    <source>
        <dbReference type="ARBA" id="ARBA00022729"/>
    </source>
</evidence>
<keyword evidence="4" id="KW-0472">Membrane</keyword>
<gene>
    <name evidence="9" type="ORF">C5O23_06410</name>
</gene>
<keyword evidence="5" id="KW-0998">Cell outer membrane</keyword>
<reference evidence="10" key="1">
    <citation type="submission" date="2018-02" db="EMBL/GenBank/DDBJ databases">
        <authorList>
            <person name="Clavel T."/>
            <person name="Strowig T."/>
        </authorList>
    </citation>
    <scope>NUCLEOTIDE SEQUENCE [LARGE SCALE GENOMIC DNA]</scope>
    <source>
        <strain evidence="10">DSM 103720</strain>
    </source>
</reference>
<evidence type="ECO:0000259" key="7">
    <source>
        <dbReference type="Pfam" id="PF07980"/>
    </source>
</evidence>
<dbReference type="InterPro" id="IPR033985">
    <property type="entry name" value="SusD-like_N"/>
</dbReference>
<comment type="similarity">
    <text evidence="2">Belongs to the SusD family.</text>
</comment>
<dbReference type="Pfam" id="PF07980">
    <property type="entry name" value="SusD_RagB"/>
    <property type="match status" value="1"/>
</dbReference>
<dbReference type="Pfam" id="PF14322">
    <property type="entry name" value="SusD-like_3"/>
    <property type="match status" value="1"/>
</dbReference>
<proteinExistence type="inferred from homology"/>
<evidence type="ECO:0000256" key="1">
    <source>
        <dbReference type="ARBA" id="ARBA00004442"/>
    </source>
</evidence>
<dbReference type="RefSeq" id="WP_107032127.1">
    <property type="nucleotide sequence ID" value="NZ_CAOLSD010000011.1"/>
</dbReference>
<evidence type="ECO:0000313" key="10">
    <source>
        <dbReference type="Proteomes" id="UP000244905"/>
    </source>
</evidence>
<dbReference type="InterPro" id="IPR012944">
    <property type="entry name" value="SusD_RagB_dom"/>
</dbReference>
<dbReference type="GeneID" id="82525975"/>
<comment type="caution">
    <text evidence="9">The sequence shown here is derived from an EMBL/GenBank/DDBJ whole genome shotgun (WGS) entry which is preliminary data.</text>
</comment>
<dbReference type="Gene3D" id="1.25.40.390">
    <property type="match status" value="1"/>
</dbReference>
<evidence type="ECO:0000256" key="2">
    <source>
        <dbReference type="ARBA" id="ARBA00006275"/>
    </source>
</evidence>
<sequence>MKFRNIFIASLSAVALASCSDFLEVDAPSKNEMGYVFSDKTEMNNALNGIYKAMLSADTYGDKIYSTYVMNTDVDFKTNSGRTLTGSNWSRYDGNPMGGNIASTWKQQYATIELTNLFVEGAESSDLYKIGEDEYDEDILQMIGEAKVARAIVYHDLIWMFGDVPFSFNSTRTAEDKIYPIKDRAEILDELIKDLKEISENMKFADELPDGVERISKEMAWSMIARIAQTAAGYTLRPDGNTYGKMERMNGTRYTEYYEIAKEYAAKVIDSQKHKLAKPFYQVFLDECNFLPASGDDVIWEIPFAKTANGKVGYSHGVKLDSYQSETPHPYGEAKSDVRLNGVYRYMFNENDVRRDYVNQLTKYDAPAGEAMFDNNYTVSNGKWSKLWVTGGLGNQTTENTGINFPFMRYTDVLLMYAEAVNETEHGVSGPNGAKAIDALAQVRKRAFPNNPELVEPYIASRTSEEDFRKAVLDERKFEFAGENMRWRDLVRHDLLSETVYWTFYRYIALAEASESTSSYLSAVAAYDFDGNDEAYENVPFTIYNVRDVDNIMTVDGIEKPIYEKSVFPNQDVKVCRIINPYRQMSSSEVNNLGLNNVRQDIIEWSKEGQIRNELRNSLRGYIYMVVEGGDENGADGVIMINNNGTWSMDSRDLATFPNRTNLPVIRYILPIPQSVIDRSHGRYENKYGYTNS</sequence>
<keyword evidence="10" id="KW-1185">Reference proteome</keyword>
<dbReference type="GO" id="GO:0009279">
    <property type="term" value="C:cell outer membrane"/>
    <property type="evidence" value="ECO:0007669"/>
    <property type="project" value="UniProtKB-SubCell"/>
</dbReference>
<dbReference type="InterPro" id="IPR011990">
    <property type="entry name" value="TPR-like_helical_dom_sf"/>
</dbReference>
<feature type="domain" description="SusD-like N-terminal" evidence="8">
    <location>
        <begin position="21"/>
        <end position="227"/>
    </location>
</feature>
<protein>
    <submittedName>
        <fullName evidence="9">RagB/SusD family nutrient uptake outer membrane protein</fullName>
    </submittedName>
</protein>
<dbReference type="EMBL" id="PUEC01000012">
    <property type="protein sequence ID" value="PWB02470.1"/>
    <property type="molecule type" value="Genomic_DNA"/>
</dbReference>
<accession>A0A2V1INB9</accession>
<dbReference type="Proteomes" id="UP000244905">
    <property type="component" value="Unassembled WGS sequence"/>
</dbReference>
<evidence type="ECO:0000256" key="6">
    <source>
        <dbReference type="SAM" id="SignalP"/>
    </source>
</evidence>
<dbReference type="PROSITE" id="PS51257">
    <property type="entry name" value="PROKAR_LIPOPROTEIN"/>
    <property type="match status" value="1"/>
</dbReference>
<evidence type="ECO:0000256" key="4">
    <source>
        <dbReference type="ARBA" id="ARBA00023136"/>
    </source>
</evidence>
<dbReference type="AlphaFoldDB" id="A0A2V1INB9"/>
<feature type="chain" id="PRO_5016166556" evidence="6">
    <location>
        <begin position="18"/>
        <end position="693"/>
    </location>
</feature>
<keyword evidence="3 6" id="KW-0732">Signal</keyword>
<comment type="subcellular location">
    <subcellularLocation>
        <location evidence="1">Cell outer membrane</location>
    </subcellularLocation>
</comment>
<evidence type="ECO:0000313" key="9">
    <source>
        <dbReference type="EMBL" id="PWB02470.1"/>
    </source>
</evidence>
<feature type="domain" description="RagB/SusD" evidence="7">
    <location>
        <begin position="357"/>
        <end position="690"/>
    </location>
</feature>